<protein>
    <recommendedName>
        <fullName evidence="6">Fe2OG dioxygenase domain-containing protein</fullName>
    </recommendedName>
</protein>
<dbReference type="GO" id="GO:0044283">
    <property type="term" value="P:small molecule biosynthetic process"/>
    <property type="evidence" value="ECO:0007669"/>
    <property type="project" value="UniProtKB-ARBA"/>
</dbReference>
<name>A0A6A6PU58_9PEZI</name>
<dbReference type="GO" id="GO:0016491">
    <property type="term" value="F:oxidoreductase activity"/>
    <property type="evidence" value="ECO:0007669"/>
    <property type="project" value="UniProtKB-KW"/>
</dbReference>
<feature type="domain" description="Fe2OG dioxygenase" evidence="6">
    <location>
        <begin position="174"/>
        <end position="297"/>
    </location>
</feature>
<keyword evidence="2 5" id="KW-0479">Metal-binding</keyword>
<gene>
    <name evidence="7" type="ORF">BDY17DRAFT_297044</name>
</gene>
<dbReference type="PANTHER" id="PTHR10209">
    <property type="entry name" value="OXIDOREDUCTASE, 2OG-FE II OXYGENASE FAMILY PROTEIN"/>
    <property type="match status" value="1"/>
</dbReference>
<evidence type="ECO:0000256" key="2">
    <source>
        <dbReference type="ARBA" id="ARBA00022723"/>
    </source>
</evidence>
<evidence type="ECO:0000256" key="5">
    <source>
        <dbReference type="RuleBase" id="RU003682"/>
    </source>
</evidence>
<organism evidence="7 8">
    <name type="scientific">Neohortaea acidophila</name>
    <dbReference type="NCBI Taxonomy" id="245834"/>
    <lineage>
        <taxon>Eukaryota</taxon>
        <taxon>Fungi</taxon>
        <taxon>Dikarya</taxon>
        <taxon>Ascomycota</taxon>
        <taxon>Pezizomycotina</taxon>
        <taxon>Dothideomycetes</taxon>
        <taxon>Dothideomycetidae</taxon>
        <taxon>Mycosphaerellales</taxon>
        <taxon>Teratosphaeriaceae</taxon>
        <taxon>Neohortaea</taxon>
    </lineage>
</organism>
<evidence type="ECO:0000313" key="8">
    <source>
        <dbReference type="Proteomes" id="UP000799767"/>
    </source>
</evidence>
<dbReference type="GeneID" id="54474541"/>
<dbReference type="SUPFAM" id="SSF51197">
    <property type="entry name" value="Clavaminate synthase-like"/>
    <property type="match status" value="1"/>
</dbReference>
<dbReference type="PROSITE" id="PS51471">
    <property type="entry name" value="FE2OG_OXY"/>
    <property type="match status" value="1"/>
</dbReference>
<dbReference type="OrthoDB" id="288590at2759"/>
<sequence>MSRSMPTMSSLTTHHLLPPFPSDLSTVSLDSISLDELQSSNPSQAETKLFAACQDIGFFYLPLEDSELGRNILREAEDLHALQQRFFALPSHAKDEYGRDKVDPFFSYRWTPCPDGVGRREMYSLRVDDFLRVRQPLPRHPMISSIEPLLASFALHCRQVVQSVLGVLEKSLALPAGALLALHRDDAARGDFIALQHRASEPADELMIQNGEHTDFGSITILFNWLGGLQIREQTNGDGIGEWLYVKPIPGSVVVNLGDSMVKLTAGLLRSNIHRVAPSPGLQAGLPRYSLVYFSHPNDDVPLTPVKGGLVDAAQRETDETGEVVTAADWTVRRSLGDLRGVYTYKGGVEWRDNSDAVPAPSNRPIAA</sequence>
<dbReference type="GO" id="GO:0046872">
    <property type="term" value="F:metal ion binding"/>
    <property type="evidence" value="ECO:0007669"/>
    <property type="project" value="UniProtKB-KW"/>
</dbReference>
<dbReference type="Gene3D" id="2.60.120.330">
    <property type="entry name" value="B-lactam Antibiotic, Isopenicillin N Synthase, Chain"/>
    <property type="match status" value="1"/>
</dbReference>
<keyword evidence="8" id="KW-1185">Reference proteome</keyword>
<accession>A0A6A6PU58</accession>
<dbReference type="PANTHER" id="PTHR10209:SF881">
    <property type="entry name" value="FI07970P-RELATED"/>
    <property type="match status" value="1"/>
</dbReference>
<comment type="similarity">
    <text evidence="1 5">Belongs to the iron/ascorbate-dependent oxidoreductase family.</text>
</comment>
<evidence type="ECO:0000313" key="7">
    <source>
        <dbReference type="EMBL" id="KAF2483221.1"/>
    </source>
</evidence>
<evidence type="ECO:0000256" key="4">
    <source>
        <dbReference type="ARBA" id="ARBA00023004"/>
    </source>
</evidence>
<dbReference type="Pfam" id="PF03171">
    <property type="entry name" value="2OG-FeII_Oxy"/>
    <property type="match status" value="1"/>
</dbReference>
<keyword evidence="3 5" id="KW-0560">Oxidoreductase</keyword>
<evidence type="ECO:0000259" key="6">
    <source>
        <dbReference type="PROSITE" id="PS51471"/>
    </source>
</evidence>
<reference evidence="7" key="1">
    <citation type="journal article" date="2020" name="Stud. Mycol.">
        <title>101 Dothideomycetes genomes: a test case for predicting lifestyles and emergence of pathogens.</title>
        <authorList>
            <person name="Haridas S."/>
            <person name="Albert R."/>
            <person name="Binder M."/>
            <person name="Bloem J."/>
            <person name="Labutti K."/>
            <person name="Salamov A."/>
            <person name="Andreopoulos B."/>
            <person name="Baker S."/>
            <person name="Barry K."/>
            <person name="Bills G."/>
            <person name="Bluhm B."/>
            <person name="Cannon C."/>
            <person name="Castanera R."/>
            <person name="Culley D."/>
            <person name="Daum C."/>
            <person name="Ezra D."/>
            <person name="Gonzalez J."/>
            <person name="Henrissat B."/>
            <person name="Kuo A."/>
            <person name="Liang C."/>
            <person name="Lipzen A."/>
            <person name="Lutzoni F."/>
            <person name="Magnuson J."/>
            <person name="Mondo S."/>
            <person name="Nolan M."/>
            <person name="Ohm R."/>
            <person name="Pangilinan J."/>
            <person name="Park H.-J."/>
            <person name="Ramirez L."/>
            <person name="Alfaro M."/>
            <person name="Sun H."/>
            <person name="Tritt A."/>
            <person name="Yoshinaga Y."/>
            <person name="Zwiers L.-H."/>
            <person name="Turgeon B."/>
            <person name="Goodwin S."/>
            <person name="Spatafora J."/>
            <person name="Crous P."/>
            <person name="Grigoriev I."/>
        </authorList>
    </citation>
    <scope>NUCLEOTIDE SEQUENCE</scope>
    <source>
        <strain evidence="7">CBS 113389</strain>
    </source>
</reference>
<dbReference type="InterPro" id="IPR026992">
    <property type="entry name" value="DIOX_N"/>
</dbReference>
<dbReference type="InterPro" id="IPR044861">
    <property type="entry name" value="IPNS-like_FE2OG_OXY"/>
</dbReference>
<dbReference type="Pfam" id="PF14226">
    <property type="entry name" value="DIOX_N"/>
    <property type="match status" value="1"/>
</dbReference>
<dbReference type="RefSeq" id="XP_033589791.1">
    <property type="nucleotide sequence ID" value="XM_033733539.1"/>
</dbReference>
<evidence type="ECO:0000256" key="1">
    <source>
        <dbReference type="ARBA" id="ARBA00008056"/>
    </source>
</evidence>
<dbReference type="EMBL" id="MU001635">
    <property type="protein sequence ID" value="KAF2483221.1"/>
    <property type="molecule type" value="Genomic_DNA"/>
</dbReference>
<evidence type="ECO:0000256" key="3">
    <source>
        <dbReference type="ARBA" id="ARBA00023002"/>
    </source>
</evidence>
<dbReference type="Proteomes" id="UP000799767">
    <property type="component" value="Unassembled WGS sequence"/>
</dbReference>
<dbReference type="InterPro" id="IPR005123">
    <property type="entry name" value="Oxoglu/Fe-dep_dioxygenase_dom"/>
</dbReference>
<dbReference type="InterPro" id="IPR027443">
    <property type="entry name" value="IPNS-like_sf"/>
</dbReference>
<keyword evidence="4 5" id="KW-0408">Iron</keyword>
<proteinExistence type="inferred from homology"/>
<dbReference type="AlphaFoldDB" id="A0A6A6PU58"/>